<dbReference type="Proteomes" id="UP000827284">
    <property type="component" value="Unassembled WGS sequence"/>
</dbReference>
<dbReference type="AlphaFoldDB" id="A0A9P3HHN9"/>
<gene>
    <name evidence="1" type="ORF">EMPS_09249</name>
</gene>
<keyword evidence="2" id="KW-1185">Reference proteome</keyword>
<reference evidence="1" key="1">
    <citation type="submission" date="2021-11" db="EMBL/GenBank/DDBJ databases">
        <authorList>
            <person name="Herlambang A."/>
            <person name="Guo Y."/>
            <person name="Takashima Y."/>
            <person name="Nishizawa T."/>
        </authorList>
    </citation>
    <scope>NUCLEOTIDE SEQUENCE</scope>
    <source>
        <strain evidence="1">E1425</strain>
    </source>
</reference>
<sequence>MTQSILLVGRKSYLGHNLWSQLKDSHSFEIYPDNDDKLSENDLKRAFRERVATQGINWILIIPSPNLLCRVKVFQALKEVFSEAVRDGADKLPNVMFFSHVGADEMARKDDRKILAQFFGFEKFLFSTFKDARQAVIVIR</sequence>
<accession>A0A9P3HHN9</accession>
<dbReference type="EMBL" id="BQFW01000013">
    <property type="protein sequence ID" value="GJJ76890.1"/>
    <property type="molecule type" value="Genomic_DNA"/>
</dbReference>
<protein>
    <submittedName>
        <fullName evidence="1">Uncharacterized protein</fullName>
    </submittedName>
</protein>
<comment type="caution">
    <text evidence="1">The sequence shown here is derived from an EMBL/GenBank/DDBJ whole genome shotgun (WGS) entry which is preliminary data.</text>
</comment>
<organism evidence="1 2">
    <name type="scientific">Entomortierella parvispora</name>
    <dbReference type="NCBI Taxonomy" id="205924"/>
    <lineage>
        <taxon>Eukaryota</taxon>
        <taxon>Fungi</taxon>
        <taxon>Fungi incertae sedis</taxon>
        <taxon>Mucoromycota</taxon>
        <taxon>Mortierellomycotina</taxon>
        <taxon>Mortierellomycetes</taxon>
        <taxon>Mortierellales</taxon>
        <taxon>Mortierellaceae</taxon>
        <taxon>Entomortierella</taxon>
    </lineage>
</organism>
<reference evidence="1" key="2">
    <citation type="journal article" date="2022" name="Microbiol. Resour. Announc.">
        <title>Whole-Genome Sequence of Entomortierella parvispora E1425, a Mucoromycotan Fungus Associated with Burkholderiaceae-Related Endosymbiotic Bacteria.</title>
        <authorList>
            <person name="Herlambang A."/>
            <person name="Guo Y."/>
            <person name="Takashima Y."/>
            <person name="Narisawa K."/>
            <person name="Ohta H."/>
            <person name="Nishizawa T."/>
        </authorList>
    </citation>
    <scope>NUCLEOTIDE SEQUENCE</scope>
    <source>
        <strain evidence="1">E1425</strain>
    </source>
</reference>
<proteinExistence type="predicted"/>
<name>A0A9P3HHN9_9FUNG</name>
<evidence type="ECO:0000313" key="1">
    <source>
        <dbReference type="EMBL" id="GJJ76890.1"/>
    </source>
</evidence>
<evidence type="ECO:0000313" key="2">
    <source>
        <dbReference type="Proteomes" id="UP000827284"/>
    </source>
</evidence>